<dbReference type="SUPFAM" id="SSF53474">
    <property type="entry name" value="alpha/beta-Hydrolases"/>
    <property type="match status" value="1"/>
</dbReference>
<protein>
    <recommendedName>
        <fullName evidence="9">Carboxylic ester hydrolase</fullName>
    </recommendedName>
</protein>
<dbReference type="Proteomes" id="UP000176009">
    <property type="component" value="Unassembled WGS sequence"/>
</dbReference>
<feature type="transmembrane region" description="Helical" evidence="4">
    <location>
        <begin position="51"/>
        <end position="67"/>
    </location>
</feature>
<dbReference type="AlphaFoldDB" id="A0A2N0TTR2"/>
<keyword evidence="2" id="KW-0442">Lipid degradation</keyword>
<keyword evidence="3" id="KW-0443">Lipid metabolism</keyword>
<dbReference type="RefSeq" id="WP_070054281.1">
    <property type="nucleotide sequence ID" value="NZ_FVZF01000027.1"/>
</dbReference>
<keyword evidence="4" id="KW-0472">Membrane</keyword>
<feature type="transmembrane region" description="Helical" evidence="4">
    <location>
        <begin position="6"/>
        <end position="23"/>
    </location>
</feature>
<evidence type="ECO:0000313" key="6">
    <source>
        <dbReference type="EMBL" id="PKD18121.1"/>
    </source>
</evidence>
<evidence type="ECO:0008006" key="9">
    <source>
        <dbReference type="Google" id="ProtNLM"/>
    </source>
</evidence>
<evidence type="ECO:0000256" key="3">
    <source>
        <dbReference type="ARBA" id="ARBA00023098"/>
    </source>
</evidence>
<feature type="transmembrane region" description="Helical" evidence="4">
    <location>
        <begin position="30"/>
        <end position="45"/>
    </location>
</feature>
<dbReference type="PANTHER" id="PTHR10272:SF0">
    <property type="entry name" value="PLATELET-ACTIVATING FACTOR ACETYLHYDROLASE"/>
    <property type="match status" value="1"/>
</dbReference>
<feature type="transmembrane region" description="Helical" evidence="4">
    <location>
        <begin position="79"/>
        <end position="104"/>
    </location>
</feature>
<evidence type="ECO:0000313" key="5">
    <source>
        <dbReference type="EMBL" id="OEY72416.1"/>
    </source>
</evidence>
<evidence type="ECO:0000256" key="2">
    <source>
        <dbReference type="ARBA" id="ARBA00022963"/>
    </source>
</evidence>
<proteinExistence type="predicted"/>
<dbReference type="Gene3D" id="3.40.50.1820">
    <property type="entry name" value="alpha/beta hydrolase"/>
    <property type="match status" value="1"/>
</dbReference>
<evidence type="ECO:0000313" key="7">
    <source>
        <dbReference type="Proteomes" id="UP000176009"/>
    </source>
</evidence>
<evidence type="ECO:0000256" key="1">
    <source>
        <dbReference type="ARBA" id="ARBA00022801"/>
    </source>
</evidence>
<gene>
    <name evidence="6" type="ORF">APR40_13020</name>
    <name evidence="5" type="ORF">BHS39_13055</name>
</gene>
<organism evidence="6 8">
    <name type="scientific">Salegentibacter salarius</name>
    <dbReference type="NCBI Taxonomy" id="435906"/>
    <lineage>
        <taxon>Bacteria</taxon>
        <taxon>Pseudomonadati</taxon>
        <taxon>Bacteroidota</taxon>
        <taxon>Flavobacteriia</taxon>
        <taxon>Flavobacteriales</taxon>
        <taxon>Flavobacteriaceae</taxon>
        <taxon>Salegentibacter</taxon>
    </lineage>
</organism>
<evidence type="ECO:0000313" key="8">
    <source>
        <dbReference type="Proteomes" id="UP000232533"/>
    </source>
</evidence>
<dbReference type="Pfam" id="PF03403">
    <property type="entry name" value="PAF-AH_p_II"/>
    <property type="match status" value="1"/>
</dbReference>
<dbReference type="InterPro" id="IPR029058">
    <property type="entry name" value="AB_hydrolase_fold"/>
</dbReference>
<keyword evidence="1" id="KW-0378">Hydrolase</keyword>
<keyword evidence="7" id="KW-1185">Reference proteome</keyword>
<reference evidence="5 7" key="2">
    <citation type="submission" date="2016-09" db="EMBL/GenBank/DDBJ databases">
        <title>Genome Sequence of Salegentibacter salarius,Isolated from a Marine Solar Saltern of the Yellow Sea in South Korea.</title>
        <authorList>
            <person name="Zheng Q."/>
            <person name="Liu Y."/>
        </authorList>
    </citation>
    <scope>NUCLEOTIDE SEQUENCE [LARGE SCALE GENOMIC DNA]</scope>
    <source>
        <strain evidence="5 7">KCTC 12974</strain>
    </source>
</reference>
<keyword evidence="4" id="KW-1133">Transmembrane helix</keyword>
<dbReference type="GO" id="GO:0003847">
    <property type="term" value="F:1-alkyl-2-acetylglycerophosphocholine esterase activity"/>
    <property type="evidence" value="ECO:0007669"/>
    <property type="project" value="TreeGrafter"/>
</dbReference>
<dbReference type="EMBL" id="MJBR01000020">
    <property type="protein sequence ID" value="OEY72416.1"/>
    <property type="molecule type" value="Genomic_DNA"/>
</dbReference>
<accession>A0A2N0TTR2</accession>
<keyword evidence="4" id="KW-0812">Transmembrane</keyword>
<reference evidence="6 8" key="1">
    <citation type="submission" date="2015-10" db="EMBL/GenBank/DDBJ databases">
        <title>Draft genome sequence of Salegentibacter salinarum KCTC 12975.</title>
        <authorList>
            <person name="Lin W."/>
            <person name="Zheng Q."/>
        </authorList>
    </citation>
    <scope>NUCLEOTIDE SEQUENCE [LARGE SCALE GENOMIC DNA]</scope>
    <source>
        <strain evidence="6 8">KCTC 12974</strain>
    </source>
</reference>
<dbReference type="Proteomes" id="UP000232533">
    <property type="component" value="Unassembled WGS sequence"/>
</dbReference>
<dbReference type="GO" id="GO:0016042">
    <property type="term" value="P:lipid catabolic process"/>
    <property type="evidence" value="ECO:0007669"/>
    <property type="project" value="UniProtKB-KW"/>
</dbReference>
<sequence length="480" mass="54480">MRFFEIILLLIVTVYPILVLLKFRVPGKKIFAVVPGIIFLFHLIFEGLRWQMFPGYLLLIGVIILLLKQPTWKKSGLLLKVFILTGTGVILVLGWVLPIILPVFELPTPTGNFKIGARDIHIKTNQPELITSAKEDKRELMVKVWYPAQIENENLEKYLDKGNRLGFAAKYGLPGWTMNYLDFIKPHTYIGPKVAQGKFPVLIFSHGYYSKAYGYYALIEEIVSQGYIVLNINHTYESTGSVFPNGNVKLYNTTYDSLNNNQQMAEMAWNATQEFKQAENDKEEFKAVENLFQDYIAAEGIKRWSKDISSVIDHLENKDDFSFLNNHIINSRIGAFGHSHGGAAAGEVLIEDERVKAAINIDGTQWGSMVNNSLDKPFALISSDWPDEQPNFNKHAFHMGSSADFYNIKIENSGHSSFMDIPLMVSLSAVNEAGNIDPFKAYKATSSIVQNFFDQYLKEKSNDILEIEEQYQEVSIKKGF</sequence>
<evidence type="ECO:0000256" key="4">
    <source>
        <dbReference type="SAM" id="Phobius"/>
    </source>
</evidence>
<dbReference type="EMBL" id="LKTR01000024">
    <property type="protein sequence ID" value="PKD18121.1"/>
    <property type="molecule type" value="Genomic_DNA"/>
</dbReference>
<comment type="caution">
    <text evidence="6">The sequence shown here is derived from an EMBL/GenBank/DDBJ whole genome shotgun (WGS) entry which is preliminary data.</text>
</comment>
<name>A0A2N0TTR2_9FLAO</name>
<dbReference type="OrthoDB" id="9814760at2"/>
<dbReference type="PANTHER" id="PTHR10272">
    <property type="entry name" value="PLATELET-ACTIVATING FACTOR ACETYLHYDROLASE"/>
    <property type="match status" value="1"/>
</dbReference>